<dbReference type="GO" id="GO:0005524">
    <property type="term" value="F:ATP binding"/>
    <property type="evidence" value="ECO:0007669"/>
    <property type="project" value="UniProtKB-KW"/>
</dbReference>
<evidence type="ECO:0000313" key="6">
    <source>
        <dbReference type="EMBL" id="MDC8011809.1"/>
    </source>
</evidence>
<dbReference type="InterPro" id="IPR017911">
    <property type="entry name" value="MacB-like_ATP-bd"/>
</dbReference>
<dbReference type="InterPro" id="IPR017871">
    <property type="entry name" value="ABC_transporter-like_CS"/>
</dbReference>
<dbReference type="GO" id="GO:0005886">
    <property type="term" value="C:plasma membrane"/>
    <property type="evidence" value="ECO:0007669"/>
    <property type="project" value="TreeGrafter"/>
</dbReference>
<dbReference type="SMART" id="SM00382">
    <property type="entry name" value="AAA"/>
    <property type="match status" value="1"/>
</dbReference>
<dbReference type="InterPro" id="IPR003593">
    <property type="entry name" value="AAA+_ATPase"/>
</dbReference>
<dbReference type="EMBL" id="JAOVZO020000003">
    <property type="protein sequence ID" value="MDC8011809.1"/>
    <property type="molecule type" value="Genomic_DNA"/>
</dbReference>
<dbReference type="PROSITE" id="PS00211">
    <property type="entry name" value="ABC_TRANSPORTER_1"/>
    <property type="match status" value="1"/>
</dbReference>
<dbReference type="CDD" id="cd03255">
    <property type="entry name" value="ABC_MJ0796_LolCDE_FtsE"/>
    <property type="match status" value="1"/>
</dbReference>
<keyword evidence="7" id="KW-1185">Reference proteome</keyword>
<dbReference type="PANTHER" id="PTHR24220">
    <property type="entry name" value="IMPORT ATP-BINDING PROTEIN"/>
    <property type="match status" value="1"/>
</dbReference>
<dbReference type="AlphaFoldDB" id="A0A9X3YHR9"/>
<dbReference type="GO" id="GO:1902495">
    <property type="term" value="C:transmembrane transporter complex"/>
    <property type="evidence" value="ECO:0007669"/>
    <property type="project" value="UniProtKB-ARBA"/>
</dbReference>
<evidence type="ECO:0000259" key="5">
    <source>
        <dbReference type="PROSITE" id="PS50893"/>
    </source>
</evidence>
<evidence type="ECO:0000256" key="4">
    <source>
        <dbReference type="ARBA" id="ARBA00038388"/>
    </source>
</evidence>
<keyword evidence="2" id="KW-0547">Nucleotide-binding</keyword>
<dbReference type="InterPro" id="IPR015854">
    <property type="entry name" value="ABC_transpr_LolD-like"/>
</dbReference>
<dbReference type="PANTHER" id="PTHR24220:SF86">
    <property type="entry name" value="ABC TRANSPORTER ABCH.1"/>
    <property type="match status" value="1"/>
</dbReference>
<dbReference type="Pfam" id="PF00005">
    <property type="entry name" value="ABC_tran"/>
    <property type="match status" value="1"/>
</dbReference>
<name>A0A9X3YHR9_9GAMM</name>
<dbReference type="InterPro" id="IPR027417">
    <property type="entry name" value="P-loop_NTPase"/>
</dbReference>
<keyword evidence="3 6" id="KW-0067">ATP-binding</keyword>
<evidence type="ECO:0000313" key="7">
    <source>
        <dbReference type="Proteomes" id="UP001139971"/>
    </source>
</evidence>
<dbReference type="RefSeq" id="WP_263545107.1">
    <property type="nucleotide sequence ID" value="NZ_JAOVZO020000003.1"/>
</dbReference>
<dbReference type="InterPro" id="IPR003439">
    <property type="entry name" value="ABC_transporter-like_ATP-bd"/>
</dbReference>
<proteinExistence type="inferred from homology"/>
<dbReference type="GO" id="GO:0016887">
    <property type="term" value="F:ATP hydrolysis activity"/>
    <property type="evidence" value="ECO:0007669"/>
    <property type="project" value="InterPro"/>
</dbReference>
<protein>
    <submittedName>
        <fullName evidence="6">ABC transporter ATP-binding protein</fullName>
    </submittedName>
</protein>
<evidence type="ECO:0000256" key="2">
    <source>
        <dbReference type="ARBA" id="ARBA00022741"/>
    </source>
</evidence>
<organism evidence="6 7">
    <name type="scientific">Tahibacter soli</name>
    <dbReference type="NCBI Taxonomy" id="2983605"/>
    <lineage>
        <taxon>Bacteria</taxon>
        <taxon>Pseudomonadati</taxon>
        <taxon>Pseudomonadota</taxon>
        <taxon>Gammaproteobacteria</taxon>
        <taxon>Lysobacterales</taxon>
        <taxon>Rhodanobacteraceae</taxon>
        <taxon>Tahibacter</taxon>
    </lineage>
</organism>
<sequence length="231" mass="24462">MPTPLITLENIGKTYPAPAGDFHALADIDLAIDRGDFVAVVGASGSGKSTLLNLLGGIDRATRGRIVVDGHDLGAASERALTAWRGRGVGIVFQFFQLLPTLTALENVMLPMDFARRGTSPARRDRALALLDRLGVADQADKLPQALSGGQQQRVAVARALANDPPLLLADEPTGNLDSRTAQSLLEGLAGLVRDGLTVVMVTHEPRAIAYATRSVSLADGRIVREERIDA</sequence>
<dbReference type="Gene3D" id="3.40.50.300">
    <property type="entry name" value="P-loop containing nucleotide triphosphate hydrolases"/>
    <property type="match status" value="1"/>
</dbReference>
<accession>A0A9X3YHR9</accession>
<dbReference type="PROSITE" id="PS50893">
    <property type="entry name" value="ABC_TRANSPORTER_2"/>
    <property type="match status" value="1"/>
</dbReference>
<feature type="domain" description="ABC transporter" evidence="5">
    <location>
        <begin position="6"/>
        <end position="231"/>
    </location>
</feature>
<comment type="caution">
    <text evidence="6">The sequence shown here is derived from an EMBL/GenBank/DDBJ whole genome shotgun (WGS) entry which is preliminary data.</text>
</comment>
<dbReference type="SUPFAM" id="SSF52540">
    <property type="entry name" value="P-loop containing nucleoside triphosphate hydrolases"/>
    <property type="match status" value="1"/>
</dbReference>
<keyword evidence="1" id="KW-0813">Transport</keyword>
<dbReference type="FunFam" id="3.40.50.300:FF:000032">
    <property type="entry name" value="Export ABC transporter ATP-binding protein"/>
    <property type="match status" value="1"/>
</dbReference>
<dbReference type="GO" id="GO:0022857">
    <property type="term" value="F:transmembrane transporter activity"/>
    <property type="evidence" value="ECO:0007669"/>
    <property type="project" value="TreeGrafter"/>
</dbReference>
<dbReference type="Proteomes" id="UP001139971">
    <property type="component" value="Unassembled WGS sequence"/>
</dbReference>
<reference evidence="6" key="1">
    <citation type="submission" date="2023-02" db="EMBL/GenBank/DDBJ databases">
        <title>Tahibacter soli sp. nov. isolated from soil.</title>
        <authorList>
            <person name="Baek J.H."/>
            <person name="Lee J.K."/>
            <person name="Choi D.G."/>
            <person name="Jeon C.O."/>
        </authorList>
    </citation>
    <scope>NUCLEOTIDE SEQUENCE</scope>
    <source>
        <strain evidence="6">BL</strain>
    </source>
</reference>
<gene>
    <name evidence="6" type="ORF">OD750_004535</name>
</gene>
<evidence type="ECO:0000256" key="1">
    <source>
        <dbReference type="ARBA" id="ARBA00022448"/>
    </source>
</evidence>
<evidence type="ECO:0000256" key="3">
    <source>
        <dbReference type="ARBA" id="ARBA00022840"/>
    </source>
</evidence>
<comment type="similarity">
    <text evidence="4">Belongs to the ABC transporter superfamily. Macrolide exporter (TC 3.A.1.122) family.</text>
</comment>